<accession>A0ABP1N7Y0</accession>
<dbReference type="EMBL" id="CAXAJV020001286">
    <property type="protein sequence ID" value="CAL7936158.1"/>
    <property type="molecule type" value="Genomic_DNA"/>
</dbReference>
<proteinExistence type="predicted"/>
<organism evidence="2 3">
    <name type="scientific">Xylocopa violacea</name>
    <name type="common">Violet carpenter bee</name>
    <name type="synonym">Apis violacea</name>
    <dbReference type="NCBI Taxonomy" id="135666"/>
    <lineage>
        <taxon>Eukaryota</taxon>
        <taxon>Metazoa</taxon>
        <taxon>Ecdysozoa</taxon>
        <taxon>Arthropoda</taxon>
        <taxon>Hexapoda</taxon>
        <taxon>Insecta</taxon>
        <taxon>Pterygota</taxon>
        <taxon>Neoptera</taxon>
        <taxon>Endopterygota</taxon>
        <taxon>Hymenoptera</taxon>
        <taxon>Apocrita</taxon>
        <taxon>Aculeata</taxon>
        <taxon>Apoidea</taxon>
        <taxon>Anthophila</taxon>
        <taxon>Apidae</taxon>
        <taxon>Xylocopa</taxon>
        <taxon>Xylocopa</taxon>
    </lineage>
</organism>
<feature type="transmembrane region" description="Helical" evidence="1">
    <location>
        <begin position="98"/>
        <end position="116"/>
    </location>
</feature>
<comment type="caution">
    <text evidence="2">The sequence shown here is derived from an EMBL/GenBank/DDBJ whole genome shotgun (WGS) entry which is preliminary data.</text>
</comment>
<name>A0ABP1N7Y0_XYLVO</name>
<keyword evidence="1" id="KW-1133">Transmembrane helix</keyword>
<reference evidence="2 3" key="1">
    <citation type="submission" date="2024-08" db="EMBL/GenBank/DDBJ databases">
        <authorList>
            <person name="Will J Nash"/>
            <person name="Angela Man"/>
            <person name="Seanna McTaggart"/>
            <person name="Kendall Baker"/>
            <person name="Tom Barker"/>
            <person name="Leah Catchpole"/>
            <person name="Alex Durrant"/>
            <person name="Karim Gharbi"/>
            <person name="Naomi Irish"/>
            <person name="Gemy Kaithakottil"/>
            <person name="Debby Ku"/>
            <person name="Aaliyah Providence"/>
            <person name="Felix Shaw"/>
            <person name="David Swarbreck"/>
            <person name="Chris Watkins"/>
            <person name="Ann M. McCartney"/>
            <person name="Giulio Formenti"/>
            <person name="Alice Mouton"/>
            <person name="Noel Vella"/>
            <person name="Bjorn M von Reumont"/>
            <person name="Adriana Vella"/>
            <person name="Wilfried Haerty"/>
        </authorList>
    </citation>
    <scope>NUCLEOTIDE SEQUENCE [LARGE SCALE GENOMIC DNA]</scope>
</reference>
<keyword evidence="1" id="KW-0812">Transmembrane</keyword>
<feature type="transmembrane region" description="Helical" evidence="1">
    <location>
        <begin position="137"/>
        <end position="159"/>
    </location>
</feature>
<feature type="transmembrane region" description="Helical" evidence="1">
    <location>
        <begin position="21"/>
        <end position="42"/>
    </location>
</feature>
<dbReference type="Proteomes" id="UP001642520">
    <property type="component" value="Unassembled WGS sequence"/>
</dbReference>
<evidence type="ECO:0000313" key="2">
    <source>
        <dbReference type="EMBL" id="CAL7936158.1"/>
    </source>
</evidence>
<keyword evidence="3" id="KW-1185">Reference proteome</keyword>
<gene>
    <name evidence="2" type="ORF">XYLVIOL_LOCUS2030</name>
</gene>
<feature type="transmembrane region" description="Helical" evidence="1">
    <location>
        <begin position="48"/>
        <end position="66"/>
    </location>
</feature>
<sequence>MSQYWMYSYFVACWTMKRLKLDLLFAIQYWMYSYFVACWTMKRLKLDLLFAIPYWMYSHFVACWTMKRLKLDLLFAIQYWMYSYFVACRTMKRLKLDLLFAIPYWMYSHFVACWTMKRLKLDAKGFLESSTHFKSSPRIDLCAMDIIFFMFLICAPAAVAPSLGKALKLVALHYRQCSGYRLQQNCEQFQHFSQRWRHRPVNSFYSVTFDDSK</sequence>
<evidence type="ECO:0000313" key="3">
    <source>
        <dbReference type="Proteomes" id="UP001642520"/>
    </source>
</evidence>
<protein>
    <submittedName>
        <fullName evidence="2">Uncharacterized protein</fullName>
    </submittedName>
</protein>
<evidence type="ECO:0000256" key="1">
    <source>
        <dbReference type="SAM" id="Phobius"/>
    </source>
</evidence>
<keyword evidence="1" id="KW-0472">Membrane</keyword>